<dbReference type="EMBL" id="QFLI01000001">
    <property type="protein sequence ID" value="PXY02627.1"/>
    <property type="molecule type" value="Genomic_DNA"/>
</dbReference>
<name>A0A2V4A400_9BACT</name>
<dbReference type="Proteomes" id="UP000248079">
    <property type="component" value="Unassembled WGS sequence"/>
</dbReference>
<protein>
    <recommendedName>
        <fullName evidence="2">Flavinylation-associated cytochrome domain-containing protein</fullName>
    </recommendedName>
</protein>
<evidence type="ECO:0000259" key="2">
    <source>
        <dbReference type="Pfam" id="PF14358"/>
    </source>
</evidence>
<dbReference type="InterPro" id="IPR025517">
    <property type="entry name" value="DUF4405"/>
</dbReference>
<feature type="transmembrane region" description="Helical" evidence="1">
    <location>
        <begin position="91"/>
        <end position="119"/>
    </location>
</feature>
<proteinExistence type="predicted"/>
<evidence type="ECO:0000256" key="1">
    <source>
        <dbReference type="SAM" id="Phobius"/>
    </source>
</evidence>
<dbReference type="Pfam" id="PF14358">
    <property type="entry name" value="DUF4405"/>
    <property type="match status" value="1"/>
</dbReference>
<evidence type="ECO:0000313" key="3">
    <source>
        <dbReference type="EMBL" id="PXY02627.1"/>
    </source>
</evidence>
<dbReference type="AlphaFoldDB" id="A0A2V4A400"/>
<keyword evidence="1" id="KW-0472">Membrane</keyword>
<keyword evidence="4" id="KW-1185">Reference proteome</keyword>
<sequence>MGKMKLNMWIDLLLLLCFSLIVGIGFLIRYVLVSGQEIWAKYGTQVNLEFLGMNRHGWGNIHLICGIIMIFLLVLHVVYHWNLIKSMFAKFMGLSGGALAGISVFLLICLSFILLPFFINPQVSEQARGNKHYQIEKRMHKHQFQVK</sequence>
<dbReference type="RefSeq" id="WP_110358788.1">
    <property type="nucleotide sequence ID" value="NZ_QFLI01000001.1"/>
</dbReference>
<reference evidence="3 4" key="1">
    <citation type="submission" date="2018-05" db="EMBL/GenBank/DDBJ databases">
        <title>Marinifilum breve JC075T sp. nov., a marine bacterium isolated from Yongle Blue Hole in the South China Sea.</title>
        <authorList>
            <person name="Fu T."/>
        </authorList>
    </citation>
    <scope>NUCLEOTIDE SEQUENCE [LARGE SCALE GENOMIC DNA]</scope>
    <source>
        <strain evidence="3 4">JC075</strain>
    </source>
</reference>
<dbReference type="OrthoDB" id="5421399at2"/>
<accession>A0A2V4A400</accession>
<feature type="transmembrane region" description="Helical" evidence="1">
    <location>
        <begin position="12"/>
        <end position="32"/>
    </location>
</feature>
<comment type="caution">
    <text evidence="3">The sequence shown here is derived from an EMBL/GenBank/DDBJ whole genome shotgun (WGS) entry which is preliminary data.</text>
</comment>
<evidence type="ECO:0000313" key="4">
    <source>
        <dbReference type="Proteomes" id="UP000248079"/>
    </source>
</evidence>
<feature type="domain" description="Flavinylation-associated cytochrome" evidence="2">
    <location>
        <begin position="9"/>
        <end position="81"/>
    </location>
</feature>
<keyword evidence="1" id="KW-1133">Transmembrane helix</keyword>
<keyword evidence="1" id="KW-0812">Transmembrane</keyword>
<feature type="transmembrane region" description="Helical" evidence="1">
    <location>
        <begin position="61"/>
        <end position="79"/>
    </location>
</feature>
<organism evidence="3 4">
    <name type="scientific">Marinifilum breve</name>
    <dbReference type="NCBI Taxonomy" id="2184082"/>
    <lineage>
        <taxon>Bacteria</taxon>
        <taxon>Pseudomonadati</taxon>
        <taxon>Bacteroidota</taxon>
        <taxon>Bacteroidia</taxon>
        <taxon>Marinilabiliales</taxon>
        <taxon>Marinifilaceae</taxon>
    </lineage>
</organism>
<gene>
    <name evidence="3" type="ORF">DF185_00600</name>
</gene>